<organism evidence="3 4">
    <name type="scientific">Spirochaeta isovalerica</name>
    <dbReference type="NCBI Taxonomy" id="150"/>
    <lineage>
        <taxon>Bacteria</taxon>
        <taxon>Pseudomonadati</taxon>
        <taxon>Spirochaetota</taxon>
        <taxon>Spirochaetia</taxon>
        <taxon>Spirochaetales</taxon>
        <taxon>Spirochaetaceae</taxon>
        <taxon>Spirochaeta</taxon>
    </lineage>
</organism>
<reference evidence="3 4" key="1">
    <citation type="submission" date="2020-08" db="EMBL/GenBank/DDBJ databases">
        <title>Genomic Encyclopedia of Type Strains, Phase IV (KMG-IV): sequencing the most valuable type-strain genomes for metagenomic binning, comparative biology and taxonomic classification.</title>
        <authorList>
            <person name="Goeker M."/>
        </authorList>
    </citation>
    <scope>NUCLEOTIDE SEQUENCE [LARGE SCALE GENOMIC DNA]</scope>
    <source>
        <strain evidence="3 4">DSM 2461</strain>
    </source>
</reference>
<feature type="chain" id="PRO_5033060942" description="FecR protein domain-containing protein" evidence="1">
    <location>
        <begin position="20"/>
        <end position="218"/>
    </location>
</feature>
<dbReference type="PANTHER" id="PTHR38731">
    <property type="entry name" value="LIPL45-RELATED LIPOPROTEIN-RELATED"/>
    <property type="match status" value="1"/>
</dbReference>
<protein>
    <recommendedName>
        <fullName evidence="2">FecR protein domain-containing protein</fullName>
    </recommendedName>
</protein>
<feature type="signal peptide" evidence="1">
    <location>
        <begin position="1"/>
        <end position="19"/>
    </location>
</feature>
<evidence type="ECO:0000256" key="1">
    <source>
        <dbReference type="SAM" id="SignalP"/>
    </source>
</evidence>
<evidence type="ECO:0000313" key="4">
    <source>
        <dbReference type="Proteomes" id="UP000587760"/>
    </source>
</evidence>
<dbReference type="AlphaFoldDB" id="A0A841RAN0"/>
<name>A0A841RAN0_9SPIO</name>
<dbReference type="Proteomes" id="UP000587760">
    <property type="component" value="Unassembled WGS sequence"/>
</dbReference>
<dbReference type="EMBL" id="JACHGJ010000002">
    <property type="protein sequence ID" value="MBB6479738.1"/>
    <property type="molecule type" value="Genomic_DNA"/>
</dbReference>
<comment type="caution">
    <text evidence="3">The sequence shown here is derived from an EMBL/GenBank/DDBJ whole genome shotgun (WGS) entry which is preliminary data.</text>
</comment>
<sequence length="218" mass="23171">MKKTIFALILIFALSLCLAAQEVTVREVSGRVEIQLAGQSWKTLSKGDVVPVAATISTGFQSRAVLLSPRATIVVQPLTRLTIDQLQDEGASNQTSLSLRTGRITAAVKKNETEPTRFQVRSPIATAAVRGTEFTFNGFQLQVTDGLVAFSSDGGRIVTVPVGASSEMQDGGIPQEVVDAIVEAVSVDPSAAIDTIIPLLDNLGFIDFSIDDLIVTIQ</sequence>
<keyword evidence="4" id="KW-1185">Reference proteome</keyword>
<dbReference type="Gene3D" id="2.60.120.1440">
    <property type="match status" value="1"/>
</dbReference>
<accession>A0A841RAN0</accession>
<proteinExistence type="predicted"/>
<dbReference type="RefSeq" id="WP_184745230.1">
    <property type="nucleotide sequence ID" value="NZ_JACHGJ010000002.1"/>
</dbReference>
<keyword evidence="1" id="KW-0732">Signal</keyword>
<dbReference type="Pfam" id="PF04773">
    <property type="entry name" value="FecR"/>
    <property type="match status" value="1"/>
</dbReference>
<evidence type="ECO:0000259" key="2">
    <source>
        <dbReference type="Pfam" id="PF04773"/>
    </source>
</evidence>
<feature type="domain" description="FecR protein" evidence="2">
    <location>
        <begin position="55"/>
        <end position="146"/>
    </location>
</feature>
<dbReference type="InterPro" id="IPR006860">
    <property type="entry name" value="FecR"/>
</dbReference>
<evidence type="ECO:0000313" key="3">
    <source>
        <dbReference type="EMBL" id="MBB6479738.1"/>
    </source>
</evidence>
<gene>
    <name evidence="3" type="ORF">HNR50_001396</name>
</gene>